<evidence type="ECO:0000313" key="2">
    <source>
        <dbReference type="Proteomes" id="UP001604336"/>
    </source>
</evidence>
<dbReference type="EMBL" id="JBFOLK010000009">
    <property type="protein sequence ID" value="KAL2485839.1"/>
    <property type="molecule type" value="Genomic_DNA"/>
</dbReference>
<evidence type="ECO:0000313" key="1">
    <source>
        <dbReference type="EMBL" id="KAL2485839.1"/>
    </source>
</evidence>
<sequence>MLATKLIAEQLKAKSGPPSIDECIEVLESFGLLEDDEKFHLFALSFLDQKRHRASYATSRTPQMKMKFLKFNFKTWCLKNAVMDEDFDINSQLYSDSDDGFDSTSDSSNEESIAKLERDTITWLMYCRAAGSLV</sequence>
<accession>A0ABD1RBP0</accession>
<comment type="caution">
    <text evidence="1">The sequence shown here is derived from an EMBL/GenBank/DDBJ whole genome shotgun (WGS) entry which is preliminary data.</text>
</comment>
<gene>
    <name evidence="1" type="ORF">Adt_30595</name>
</gene>
<dbReference type="AlphaFoldDB" id="A0ABD1RBP0"/>
<protein>
    <submittedName>
        <fullName evidence="1">Uncharacterized protein</fullName>
    </submittedName>
</protein>
<keyword evidence="2" id="KW-1185">Reference proteome</keyword>
<dbReference type="Proteomes" id="UP001604336">
    <property type="component" value="Unassembled WGS sequence"/>
</dbReference>
<name>A0ABD1RBP0_9LAMI</name>
<proteinExistence type="predicted"/>
<reference evidence="2" key="1">
    <citation type="submission" date="2024-07" db="EMBL/GenBank/DDBJ databases">
        <title>Two chromosome-level genome assemblies of Korean endemic species Abeliophyllum distichum and Forsythia ovata (Oleaceae).</title>
        <authorList>
            <person name="Jang H."/>
        </authorList>
    </citation>
    <scope>NUCLEOTIDE SEQUENCE [LARGE SCALE GENOMIC DNA]</scope>
</reference>
<organism evidence="1 2">
    <name type="scientific">Abeliophyllum distichum</name>
    <dbReference type="NCBI Taxonomy" id="126358"/>
    <lineage>
        <taxon>Eukaryota</taxon>
        <taxon>Viridiplantae</taxon>
        <taxon>Streptophyta</taxon>
        <taxon>Embryophyta</taxon>
        <taxon>Tracheophyta</taxon>
        <taxon>Spermatophyta</taxon>
        <taxon>Magnoliopsida</taxon>
        <taxon>eudicotyledons</taxon>
        <taxon>Gunneridae</taxon>
        <taxon>Pentapetalae</taxon>
        <taxon>asterids</taxon>
        <taxon>lamiids</taxon>
        <taxon>Lamiales</taxon>
        <taxon>Oleaceae</taxon>
        <taxon>Forsythieae</taxon>
        <taxon>Abeliophyllum</taxon>
    </lineage>
</organism>